<dbReference type="VEuPathDB" id="CryptoDB:Vbra_16219"/>
<sequence>MDQRRKTAHLVVSLLALLAANGISFANAFVPDNRLLLTRMRPICATARRSGASDDTQLREQVQRLTKQVKKLKERLEETAANVQTATAAADFPPLW</sequence>
<dbReference type="EMBL" id="CDMY01000499">
    <property type="protein sequence ID" value="CEM18326.1"/>
    <property type="molecule type" value="Genomic_DNA"/>
</dbReference>
<accession>A0A0G4FTQ7</accession>
<feature type="chain" id="PRO_5005189053" evidence="2">
    <location>
        <begin position="29"/>
        <end position="96"/>
    </location>
</feature>
<keyword evidence="1" id="KW-0175">Coiled coil</keyword>
<protein>
    <submittedName>
        <fullName evidence="3">Uncharacterized protein</fullName>
    </submittedName>
</protein>
<evidence type="ECO:0000313" key="4">
    <source>
        <dbReference type="Proteomes" id="UP000041254"/>
    </source>
</evidence>
<evidence type="ECO:0000256" key="2">
    <source>
        <dbReference type="SAM" id="SignalP"/>
    </source>
</evidence>
<organism evidence="3 4">
    <name type="scientific">Vitrella brassicaformis (strain CCMP3155)</name>
    <dbReference type="NCBI Taxonomy" id="1169540"/>
    <lineage>
        <taxon>Eukaryota</taxon>
        <taxon>Sar</taxon>
        <taxon>Alveolata</taxon>
        <taxon>Colpodellida</taxon>
        <taxon>Vitrellaceae</taxon>
        <taxon>Vitrella</taxon>
    </lineage>
</organism>
<evidence type="ECO:0000256" key="1">
    <source>
        <dbReference type="SAM" id="Coils"/>
    </source>
</evidence>
<reference evidence="3 4" key="1">
    <citation type="submission" date="2014-11" db="EMBL/GenBank/DDBJ databases">
        <authorList>
            <person name="Zhu J."/>
            <person name="Qi W."/>
            <person name="Song R."/>
        </authorList>
    </citation>
    <scope>NUCLEOTIDE SEQUENCE [LARGE SCALE GENOMIC DNA]</scope>
</reference>
<keyword evidence="4" id="KW-1185">Reference proteome</keyword>
<dbReference type="InParanoid" id="A0A0G4FTQ7"/>
<feature type="signal peptide" evidence="2">
    <location>
        <begin position="1"/>
        <end position="28"/>
    </location>
</feature>
<name>A0A0G4FTQ7_VITBC</name>
<proteinExistence type="predicted"/>
<dbReference type="AlphaFoldDB" id="A0A0G4FTQ7"/>
<feature type="coiled-coil region" evidence="1">
    <location>
        <begin position="55"/>
        <end position="89"/>
    </location>
</feature>
<gene>
    <name evidence="3" type="ORF">Vbra_16219</name>
</gene>
<keyword evidence="2" id="KW-0732">Signal</keyword>
<evidence type="ECO:0000313" key="3">
    <source>
        <dbReference type="EMBL" id="CEM18326.1"/>
    </source>
</evidence>
<dbReference type="Proteomes" id="UP000041254">
    <property type="component" value="Unassembled WGS sequence"/>
</dbReference>